<dbReference type="InterPro" id="IPR011033">
    <property type="entry name" value="PRC_barrel-like_sf"/>
</dbReference>
<dbReference type="Pfam" id="PF05239">
    <property type="entry name" value="PRC"/>
    <property type="match status" value="1"/>
</dbReference>
<dbReference type="Gene3D" id="2.30.30.240">
    <property type="entry name" value="PRC-barrel domain"/>
    <property type="match status" value="1"/>
</dbReference>
<name>A0ABD5MKE9_9EURY</name>
<reference evidence="2 3" key="1">
    <citation type="submission" date="2024-08" db="EMBL/GenBank/DDBJ databases">
        <title>Halobellus sp. MBLA0158 whole genome sequence.</title>
        <authorList>
            <person name="Hwang C.Y."/>
            <person name="Cho E.-S."/>
            <person name="Seo M.-J."/>
        </authorList>
    </citation>
    <scope>NUCLEOTIDE SEQUENCE [LARGE SCALE GENOMIC DNA]</scope>
    <source>
        <strain evidence="2 3">MBLA0158</strain>
    </source>
</reference>
<keyword evidence="3" id="KW-1185">Reference proteome</keyword>
<dbReference type="EMBL" id="JBGNYA010000001">
    <property type="protein sequence ID" value="MFA1611791.1"/>
    <property type="molecule type" value="Genomic_DNA"/>
</dbReference>
<dbReference type="Proteomes" id="UP001570511">
    <property type="component" value="Unassembled WGS sequence"/>
</dbReference>
<evidence type="ECO:0000313" key="2">
    <source>
        <dbReference type="EMBL" id="MFA1611791.1"/>
    </source>
</evidence>
<dbReference type="SUPFAM" id="SSF50346">
    <property type="entry name" value="PRC-barrel domain"/>
    <property type="match status" value="1"/>
</dbReference>
<protein>
    <submittedName>
        <fullName evidence="2">PRC-barrel domain-containing protein</fullName>
    </submittedName>
</protein>
<dbReference type="AlphaFoldDB" id="A0ABD5MKE9"/>
<evidence type="ECO:0000313" key="3">
    <source>
        <dbReference type="Proteomes" id="UP001570511"/>
    </source>
</evidence>
<sequence>MGSVLVSTLRDCEVMTTEGTELGRVKTITIDPKTGHLEYLRLGGHNGGAGGFHEIDDGQLLVPADRIEAKQDYLLVRPGSEENMNTTSDPAYHD</sequence>
<organism evidence="2 3">
    <name type="scientific">Halobellus rubicundus</name>
    <dbReference type="NCBI Taxonomy" id="2996466"/>
    <lineage>
        <taxon>Archaea</taxon>
        <taxon>Methanobacteriati</taxon>
        <taxon>Methanobacteriota</taxon>
        <taxon>Stenosarchaea group</taxon>
        <taxon>Halobacteria</taxon>
        <taxon>Halobacteriales</taxon>
        <taxon>Haloferacaceae</taxon>
        <taxon>Halobellus</taxon>
    </lineage>
</organism>
<feature type="domain" description="PRC-barrel" evidence="1">
    <location>
        <begin position="1"/>
        <end position="81"/>
    </location>
</feature>
<gene>
    <name evidence="2" type="ORF">OS889_12325</name>
</gene>
<evidence type="ECO:0000259" key="1">
    <source>
        <dbReference type="Pfam" id="PF05239"/>
    </source>
</evidence>
<comment type="caution">
    <text evidence="2">The sequence shown here is derived from an EMBL/GenBank/DDBJ whole genome shotgun (WGS) entry which is preliminary data.</text>
</comment>
<dbReference type="RefSeq" id="WP_372390170.1">
    <property type="nucleotide sequence ID" value="NZ_JBGNYA010000001.1"/>
</dbReference>
<dbReference type="InterPro" id="IPR027275">
    <property type="entry name" value="PRC-brl_dom"/>
</dbReference>
<accession>A0ABD5MKE9</accession>
<proteinExistence type="predicted"/>